<accession>A0A9W9FA50</accession>
<comment type="caution">
    <text evidence="2">The sequence shown here is derived from an EMBL/GenBank/DDBJ whole genome shotgun (WGS) entry which is preliminary data.</text>
</comment>
<reference evidence="2" key="2">
    <citation type="journal article" date="2023" name="IMA Fungus">
        <title>Comparative genomic study of the Penicillium genus elucidates a diverse pangenome and 15 lateral gene transfer events.</title>
        <authorList>
            <person name="Petersen C."/>
            <person name="Sorensen T."/>
            <person name="Nielsen M.R."/>
            <person name="Sondergaard T.E."/>
            <person name="Sorensen J.L."/>
            <person name="Fitzpatrick D.A."/>
            <person name="Frisvad J.C."/>
            <person name="Nielsen K.L."/>
        </authorList>
    </citation>
    <scope>NUCLEOTIDE SEQUENCE</scope>
    <source>
        <strain evidence="2">IBT 34128</strain>
    </source>
</reference>
<keyword evidence="1" id="KW-0472">Membrane</keyword>
<dbReference type="Proteomes" id="UP001141434">
    <property type="component" value="Unassembled WGS sequence"/>
</dbReference>
<evidence type="ECO:0000313" key="3">
    <source>
        <dbReference type="Proteomes" id="UP001141434"/>
    </source>
</evidence>
<evidence type="ECO:0000256" key="1">
    <source>
        <dbReference type="SAM" id="Phobius"/>
    </source>
</evidence>
<sequence>MPIGEEFEISRAFGSLVPRFSNPEMLSLPSQLSSACLLILADLVRAKPQLPSWSPGPQAKLKAQDGVTFDPLGVAAVLYNPRVDHSAARLYTQYDHGLFTWPHMIMIGGTLPPMQMLVERLTATMRWIHPSIKLCAKDTTMLPVQSDVSENVFQQLPLNLSNVWFSDIVSFETSSHPGNDFAVVVVDTIFQPLSEAKRHVRDRLGIVRWRILKWALDLSGLVNGAMLFAGTVFGILVADIWAFTLFFLYSSHWLASLLISRTSMVKIHKPARVKPDSTLRYAVWQRAEGGTVIFKGRQNKLEEWARSTWEYDRTWVKDCLHWLWIMSGTLSGIASVACMVNMRGYMQLAFLGTLIYGSLAEIGATRIARILQTAAHGEVPKATVQDNKYRTEGIIRATLEVDESCRLTNLDWIELGLLPSYPVFHKMQELLRDLSTTQTNEDKTKSSGDIRDGTIHEKCAQFLELFDFPHHHEGLAKRIVKEIQRALGIKMPAEATEG</sequence>
<organism evidence="2 3">
    <name type="scientific">Penicillium alfredii</name>
    <dbReference type="NCBI Taxonomy" id="1506179"/>
    <lineage>
        <taxon>Eukaryota</taxon>
        <taxon>Fungi</taxon>
        <taxon>Dikarya</taxon>
        <taxon>Ascomycota</taxon>
        <taxon>Pezizomycotina</taxon>
        <taxon>Eurotiomycetes</taxon>
        <taxon>Eurotiomycetidae</taxon>
        <taxon>Eurotiales</taxon>
        <taxon>Aspergillaceae</taxon>
        <taxon>Penicillium</taxon>
    </lineage>
</organism>
<keyword evidence="3" id="KW-1185">Reference proteome</keyword>
<feature type="transmembrane region" description="Helical" evidence="1">
    <location>
        <begin position="322"/>
        <end position="342"/>
    </location>
</feature>
<dbReference type="RefSeq" id="XP_056512013.1">
    <property type="nucleotide sequence ID" value="XM_056656400.1"/>
</dbReference>
<evidence type="ECO:0000313" key="2">
    <source>
        <dbReference type="EMBL" id="KAJ5096462.1"/>
    </source>
</evidence>
<protein>
    <submittedName>
        <fullName evidence="2">Uncharacterized protein</fullName>
    </submittedName>
</protein>
<dbReference type="GeneID" id="81395568"/>
<dbReference type="AlphaFoldDB" id="A0A9W9FA50"/>
<proteinExistence type="predicted"/>
<dbReference type="OrthoDB" id="5381783at2759"/>
<reference evidence="2" key="1">
    <citation type="submission" date="2022-11" db="EMBL/GenBank/DDBJ databases">
        <authorList>
            <person name="Petersen C."/>
        </authorList>
    </citation>
    <scope>NUCLEOTIDE SEQUENCE</scope>
    <source>
        <strain evidence="2">IBT 34128</strain>
    </source>
</reference>
<name>A0A9W9FA50_9EURO</name>
<dbReference type="EMBL" id="JAPMSZ010000007">
    <property type="protein sequence ID" value="KAJ5096462.1"/>
    <property type="molecule type" value="Genomic_DNA"/>
</dbReference>
<gene>
    <name evidence="2" type="ORF">NUU61_005818</name>
</gene>
<keyword evidence="1" id="KW-0812">Transmembrane</keyword>
<keyword evidence="1" id="KW-1133">Transmembrane helix</keyword>